<gene>
    <name evidence="7" type="ORF">GQX73_g403</name>
</gene>
<keyword evidence="8" id="KW-1185">Reference proteome</keyword>
<dbReference type="PANTHER" id="PTHR46910:SF3">
    <property type="entry name" value="HALOTOLERANCE PROTEIN 9-RELATED"/>
    <property type="match status" value="1"/>
</dbReference>
<organism evidence="7 8">
    <name type="scientific">Xylaria multiplex</name>
    <dbReference type="NCBI Taxonomy" id="323545"/>
    <lineage>
        <taxon>Eukaryota</taxon>
        <taxon>Fungi</taxon>
        <taxon>Dikarya</taxon>
        <taxon>Ascomycota</taxon>
        <taxon>Pezizomycotina</taxon>
        <taxon>Sordariomycetes</taxon>
        <taxon>Xylariomycetidae</taxon>
        <taxon>Xylariales</taxon>
        <taxon>Xylariaceae</taxon>
        <taxon>Xylaria</taxon>
    </lineage>
</organism>
<dbReference type="InParanoid" id="A0A7C8MY44"/>
<evidence type="ECO:0000313" key="7">
    <source>
        <dbReference type="EMBL" id="KAF2973288.1"/>
    </source>
</evidence>
<feature type="compositionally biased region" description="Polar residues" evidence="5">
    <location>
        <begin position="203"/>
        <end position="216"/>
    </location>
</feature>
<dbReference type="EMBL" id="WUBL01000002">
    <property type="protein sequence ID" value="KAF2973288.1"/>
    <property type="molecule type" value="Genomic_DNA"/>
</dbReference>
<reference evidence="7 8" key="1">
    <citation type="submission" date="2019-12" db="EMBL/GenBank/DDBJ databases">
        <title>Draft genome sequence of the ascomycete Xylaria multiplex DSM 110363.</title>
        <authorList>
            <person name="Buettner E."/>
            <person name="Kellner H."/>
        </authorList>
    </citation>
    <scope>NUCLEOTIDE SEQUENCE [LARGE SCALE GENOMIC DNA]</scope>
    <source>
        <strain evidence="7 8">DSM 110363</strain>
    </source>
</reference>
<comment type="subcellular location">
    <subcellularLocation>
        <location evidence="1">Nucleus</location>
    </subcellularLocation>
</comment>
<dbReference type="SUPFAM" id="SSF57701">
    <property type="entry name" value="Zn2/Cys6 DNA-binding domain"/>
    <property type="match status" value="1"/>
</dbReference>
<evidence type="ECO:0000259" key="6">
    <source>
        <dbReference type="PROSITE" id="PS50048"/>
    </source>
</evidence>
<dbReference type="AlphaFoldDB" id="A0A7C8MY44"/>
<dbReference type="InterPro" id="IPR001138">
    <property type="entry name" value="Zn2Cys6_DnaBD"/>
</dbReference>
<keyword evidence="2" id="KW-0479">Metal-binding</keyword>
<feature type="region of interest" description="Disordered" evidence="5">
    <location>
        <begin position="85"/>
        <end position="111"/>
    </location>
</feature>
<dbReference type="PROSITE" id="PS50048">
    <property type="entry name" value="ZN2_CY6_FUNGAL_2"/>
    <property type="match status" value="1"/>
</dbReference>
<name>A0A7C8MY44_9PEZI</name>
<dbReference type="CDD" id="cd00067">
    <property type="entry name" value="GAL4"/>
    <property type="match status" value="1"/>
</dbReference>
<dbReference type="GO" id="GO:0003677">
    <property type="term" value="F:DNA binding"/>
    <property type="evidence" value="ECO:0007669"/>
    <property type="project" value="UniProtKB-KW"/>
</dbReference>
<feature type="compositionally biased region" description="Polar residues" evidence="5">
    <location>
        <begin position="235"/>
        <end position="246"/>
    </location>
</feature>
<dbReference type="InterPro" id="IPR036864">
    <property type="entry name" value="Zn2-C6_fun-type_DNA-bd_sf"/>
</dbReference>
<dbReference type="Proteomes" id="UP000481858">
    <property type="component" value="Unassembled WGS sequence"/>
</dbReference>
<evidence type="ECO:0000313" key="8">
    <source>
        <dbReference type="Proteomes" id="UP000481858"/>
    </source>
</evidence>
<feature type="domain" description="Zn(2)-C6 fungal-type" evidence="6">
    <location>
        <begin position="33"/>
        <end position="63"/>
    </location>
</feature>
<dbReference type="SMART" id="SM00066">
    <property type="entry name" value="GAL4"/>
    <property type="match status" value="1"/>
</dbReference>
<evidence type="ECO:0000256" key="4">
    <source>
        <dbReference type="ARBA" id="ARBA00023242"/>
    </source>
</evidence>
<evidence type="ECO:0000256" key="3">
    <source>
        <dbReference type="ARBA" id="ARBA00023125"/>
    </source>
</evidence>
<keyword evidence="4" id="KW-0539">Nucleus</keyword>
<accession>A0A7C8MY44</accession>
<dbReference type="PANTHER" id="PTHR46910">
    <property type="entry name" value="TRANSCRIPTION FACTOR PDR1"/>
    <property type="match status" value="1"/>
</dbReference>
<comment type="caution">
    <text evidence="7">The sequence shown here is derived from an EMBL/GenBank/DDBJ whole genome shotgun (WGS) entry which is preliminary data.</text>
</comment>
<dbReference type="PROSITE" id="PS00463">
    <property type="entry name" value="ZN2_CY6_FUNGAL_1"/>
    <property type="match status" value="1"/>
</dbReference>
<dbReference type="Gene3D" id="4.10.240.10">
    <property type="entry name" value="Zn(2)-C6 fungal-type DNA-binding domain"/>
    <property type="match status" value="1"/>
</dbReference>
<evidence type="ECO:0000256" key="2">
    <source>
        <dbReference type="ARBA" id="ARBA00022723"/>
    </source>
</evidence>
<dbReference type="OrthoDB" id="2740448at2759"/>
<evidence type="ECO:0000256" key="5">
    <source>
        <dbReference type="SAM" id="MobiDB-lite"/>
    </source>
</evidence>
<feature type="compositionally biased region" description="Low complexity" evidence="5">
    <location>
        <begin position="88"/>
        <end position="103"/>
    </location>
</feature>
<feature type="compositionally biased region" description="Low complexity" evidence="5">
    <location>
        <begin position="273"/>
        <end position="291"/>
    </location>
</feature>
<dbReference type="GO" id="GO:0005634">
    <property type="term" value="C:nucleus"/>
    <property type="evidence" value="ECO:0007669"/>
    <property type="project" value="UniProtKB-SubCell"/>
</dbReference>
<feature type="region of interest" description="Disordered" evidence="5">
    <location>
        <begin position="203"/>
        <end position="291"/>
    </location>
</feature>
<dbReference type="GO" id="GO:0008270">
    <property type="term" value="F:zinc ion binding"/>
    <property type="evidence" value="ECO:0007669"/>
    <property type="project" value="InterPro"/>
</dbReference>
<dbReference type="Pfam" id="PF00172">
    <property type="entry name" value="Zn_clus"/>
    <property type="match status" value="1"/>
</dbReference>
<sequence length="433" mass="46727">MYGTLRFDSNNTDKVLIQKPVDPTSARPAVQQACQSCRDKKVKCSGERSGCNRCKTLSKPCTYSSRPSKRARNTKIDVEAVVVKPHQQQETTTQPQPSPQYQQNAEREREREMDCSPKAQQDIDFSAMDVVDANGPAMMDFDVEGLVSWPTPGFVPTNDTEPSPVAQLDQLGGNSATGLSHGSEALSIVDVTTPIEHWLNNFKNTNATTPPQSHSQPDAAATASLFGSWPPNPSPTQLLAATTPSITKPKRHSLKILASPASTTLARDRAKPRAASSTSRTSSSSSSPPLPLEPCSCLQHVAFLVHELETARTESLDGQLASHKEAVDYGQAMLQLLQLSETLVGRLVQQQQQQQQQQGGGGGVGVGSGDRPAIVFGELEISSTPEWELLVSSLTAVYLGSLHRLMGQLKKSAEGVSAEMTIIKALENVPMRH</sequence>
<keyword evidence="3" id="KW-0238">DNA-binding</keyword>
<protein>
    <recommendedName>
        <fullName evidence="6">Zn(2)-C6 fungal-type domain-containing protein</fullName>
    </recommendedName>
</protein>
<evidence type="ECO:0000256" key="1">
    <source>
        <dbReference type="ARBA" id="ARBA00004123"/>
    </source>
</evidence>
<dbReference type="GO" id="GO:0000981">
    <property type="term" value="F:DNA-binding transcription factor activity, RNA polymerase II-specific"/>
    <property type="evidence" value="ECO:0007669"/>
    <property type="project" value="InterPro"/>
</dbReference>
<proteinExistence type="predicted"/>
<dbReference type="InterPro" id="IPR050987">
    <property type="entry name" value="AtrR-like"/>
</dbReference>